<keyword evidence="14" id="KW-0067">ATP-binding</keyword>
<reference evidence="14 15" key="1">
    <citation type="submission" date="2023-11" db="EMBL/GenBank/DDBJ databases">
        <title>Coraliomargarita sp. nov., isolated from marine algae.</title>
        <authorList>
            <person name="Lee J.K."/>
            <person name="Baek J.H."/>
            <person name="Kim J.M."/>
            <person name="Choi D.G."/>
            <person name="Jeon C.O."/>
        </authorList>
    </citation>
    <scope>NUCLEOTIDE SEQUENCE [LARGE SCALE GENOMIC DNA]</scope>
    <source>
        <strain evidence="14 15">J2-16</strain>
    </source>
</reference>
<dbReference type="InterPro" id="IPR036097">
    <property type="entry name" value="HisK_dim/P_sf"/>
</dbReference>
<keyword evidence="9" id="KW-0902">Two-component regulatory system</keyword>
<dbReference type="SMART" id="SM00388">
    <property type="entry name" value="HisKA"/>
    <property type="match status" value="1"/>
</dbReference>
<evidence type="ECO:0000256" key="6">
    <source>
        <dbReference type="ARBA" id="ARBA00022692"/>
    </source>
</evidence>
<dbReference type="GO" id="GO:0005524">
    <property type="term" value="F:ATP binding"/>
    <property type="evidence" value="ECO:0007669"/>
    <property type="project" value="UniProtKB-KW"/>
</dbReference>
<feature type="domain" description="Histidine kinase" evidence="12">
    <location>
        <begin position="321"/>
        <end position="537"/>
    </location>
</feature>
<dbReference type="InterPro" id="IPR050736">
    <property type="entry name" value="Sensor_HK_Regulatory"/>
</dbReference>
<dbReference type="InterPro" id="IPR036890">
    <property type="entry name" value="HATPase_C_sf"/>
</dbReference>
<keyword evidence="14" id="KW-0547">Nucleotide-binding</keyword>
<evidence type="ECO:0000256" key="1">
    <source>
        <dbReference type="ARBA" id="ARBA00000085"/>
    </source>
</evidence>
<protein>
    <recommendedName>
        <fullName evidence="3">histidine kinase</fullName>
        <ecNumber evidence="3">2.7.13.3</ecNumber>
    </recommendedName>
</protein>
<dbReference type="Gene3D" id="1.10.287.130">
    <property type="match status" value="1"/>
</dbReference>
<dbReference type="PRINTS" id="PR00344">
    <property type="entry name" value="BCTRLSENSOR"/>
</dbReference>
<keyword evidence="10 11" id="KW-0472">Membrane</keyword>
<keyword evidence="5" id="KW-0808">Transferase</keyword>
<gene>
    <name evidence="14" type="ORF">SH580_20535</name>
</gene>
<evidence type="ECO:0000256" key="10">
    <source>
        <dbReference type="ARBA" id="ARBA00023136"/>
    </source>
</evidence>
<dbReference type="PANTHER" id="PTHR43711">
    <property type="entry name" value="TWO-COMPONENT HISTIDINE KINASE"/>
    <property type="match status" value="1"/>
</dbReference>
<dbReference type="CDD" id="cd16922">
    <property type="entry name" value="HATPase_EvgS-ArcB-TorS-like"/>
    <property type="match status" value="1"/>
</dbReference>
<dbReference type="PROSITE" id="PS50109">
    <property type="entry name" value="HIS_KIN"/>
    <property type="match status" value="1"/>
</dbReference>
<keyword evidence="4" id="KW-0597">Phosphoprotein</keyword>
<dbReference type="InterPro" id="IPR005467">
    <property type="entry name" value="His_kinase_dom"/>
</dbReference>
<dbReference type="SUPFAM" id="SSF55874">
    <property type="entry name" value="ATPase domain of HSP90 chaperone/DNA topoisomerase II/histidine kinase"/>
    <property type="match status" value="1"/>
</dbReference>
<dbReference type="Pfam" id="PF02518">
    <property type="entry name" value="HATPase_c"/>
    <property type="match status" value="1"/>
</dbReference>
<comment type="catalytic activity">
    <reaction evidence="1">
        <text>ATP + protein L-histidine = ADP + protein N-phospho-L-histidine.</text>
        <dbReference type="EC" id="2.7.13.3"/>
    </reaction>
</comment>
<feature type="domain" description="CHASE" evidence="13">
    <location>
        <begin position="117"/>
        <end position="209"/>
    </location>
</feature>
<dbReference type="RefSeq" id="WP_319832687.1">
    <property type="nucleotide sequence ID" value="NZ_CP138858.1"/>
</dbReference>
<dbReference type="InterPro" id="IPR004358">
    <property type="entry name" value="Sig_transdc_His_kin-like_C"/>
</dbReference>
<dbReference type="PANTHER" id="PTHR43711:SF26">
    <property type="entry name" value="SENSOR HISTIDINE KINASE RCSC"/>
    <property type="match status" value="1"/>
</dbReference>
<dbReference type="Gene3D" id="3.30.565.10">
    <property type="entry name" value="Histidine kinase-like ATPase, C-terminal domain"/>
    <property type="match status" value="1"/>
</dbReference>
<organism evidence="14 15">
    <name type="scientific">Coraliomargarita algicola</name>
    <dbReference type="NCBI Taxonomy" id="3092156"/>
    <lineage>
        <taxon>Bacteria</taxon>
        <taxon>Pseudomonadati</taxon>
        <taxon>Verrucomicrobiota</taxon>
        <taxon>Opitutia</taxon>
        <taxon>Puniceicoccales</taxon>
        <taxon>Coraliomargaritaceae</taxon>
        <taxon>Coraliomargarita</taxon>
    </lineage>
</organism>
<sequence>MPTLLFKQPRAGYFAASPLLWLLLVASGIIGGAVVIDTHLERVDLERALNDQREETLSEASILASRIQAETISTFYLVVGLARMIEINGGITDEEFQEICSRLVSSRSGLRNIAAAPDMVVRHVYPLEGNEAALGLDYAKHPTQREGAFKVKETGKPIIAGPFTLVQGGEAVIGRFPVYIRSKENQQLEFWGILSTPFDTGVLYEEAGLYDPSLPIQVNIRGQDASGAKGEIFYGSPAIDQADPVRSPIKLLSGSWEMAAVPKAGWLQVSPNAFYIRTITVIVTVLVLVVIFLYYLFIRRVQHSQNMERDVASIKERFYANMSHELRTPLNGICGMSELIKMSADDKEIVDNASVILQSAQTLTRLLDDVLVLSQSKQLHLYHYREIELDSFLRELVPPLIHQAESKGVAFQVQPIPTDCATITCDPPMLRQILWNLLSNAVKFTHTGEVSLTVMPHSSDQISFHIRDTGIGIDASRIDGIFEAFVQEDASNTRRFGGAGLGLAIVQRFVTQLGGTIQVKSQKNNGSEFIVTLNRAQ</sequence>
<feature type="transmembrane region" description="Helical" evidence="11">
    <location>
        <begin position="12"/>
        <end position="36"/>
    </location>
</feature>
<evidence type="ECO:0000313" key="15">
    <source>
        <dbReference type="Proteomes" id="UP001324993"/>
    </source>
</evidence>
<dbReference type="Pfam" id="PF03924">
    <property type="entry name" value="CHASE"/>
    <property type="match status" value="1"/>
</dbReference>
<dbReference type="InterPro" id="IPR003661">
    <property type="entry name" value="HisK_dim/P_dom"/>
</dbReference>
<evidence type="ECO:0000313" key="14">
    <source>
        <dbReference type="EMBL" id="WPJ95810.1"/>
    </source>
</evidence>
<keyword evidence="8 11" id="KW-1133">Transmembrane helix</keyword>
<dbReference type="PROSITE" id="PS50839">
    <property type="entry name" value="CHASE"/>
    <property type="match status" value="1"/>
</dbReference>
<evidence type="ECO:0000256" key="11">
    <source>
        <dbReference type="SAM" id="Phobius"/>
    </source>
</evidence>
<evidence type="ECO:0000256" key="5">
    <source>
        <dbReference type="ARBA" id="ARBA00022679"/>
    </source>
</evidence>
<keyword evidence="7" id="KW-0418">Kinase</keyword>
<dbReference type="CDD" id="cd00082">
    <property type="entry name" value="HisKA"/>
    <property type="match status" value="1"/>
</dbReference>
<evidence type="ECO:0000259" key="12">
    <source>
        <dbReference type="PROSITE" id="PS50109"/>
    </source>
</evidence>
<keyword evidence="6 11" id="KW-0812">Transmembrane</keyword>
<dbReference type="Proteomes" id="UP001324993">
    <property type="component" value="Chromosome"/>
</dbReference>
<accession>A0ABZ0RM07</accession>
<dbReference type="InterPro" id="IPR003594">
    <property type="entry name" value="HATPase_dom"/>
</dbReference>
<evidence type="ECO:0000256" key="3">
    <source>
        <dbReference type="ARBA" id="ARBA00012438"/>
    </source>
</evidence>
<name>A0ABZ0RM07_9BACT</name>
<dbReference type="InterPro" id="IPR006189">
    <property type="entry name" value="CHASE_dom"/>
</dbReference>
<evidence type="ECO:0000256" key="2">
    <source>
        <dbReference type="ARBA" id="ARBA00004370"/>
    </source>
</evidence>
<dbReference type="EMBL" id="CP138858">
    <property type="protein sequence ID" value="WPJ95810.1"/>
    <property type="molecule type" value="Genomic_DNA"/>
</dbReference>
<evidence type="ECO:0000259" key="13">
    <source>
        <dbReference type="PROSITE" id="PS50839"/>
    </source>
</evidence>
<dbReference type="Gene3D" id="3.30.450.350">
    <property type="entry name" value="CHASE domain"/>
    <property type="match status" value="1"/>
</dbReference>
<evidence type="ECO:0000256" key="7">
    <source>
        <dbReference type="ARBA" id="ARBA00022777"/>
    </source>
</evidence>
<evidence type="ECO:0000256" key="9">
    <source>
        <dbReference type="ARBA" id="ARBA00023012"/>
    </source>
</evidence>
<evidence type="ECO:0000256" key="4">
    <source>
        <dbReference type="ARBA" id="ARBA00022553"/>
    </source>
</evidence>
<dbReference type="EC" id="2.7.13.3" evidence="3"/>
<dbReference type="SMART" id="SM00387">
    <property type="entry name" value="HATPase_c"/>
    <property type="match status" value="1"/>
</dbReference>
<keyword evidence="15" id="KW-1185">Reference proteome</keyword>
<feature type="transmembrane region" description="Helical" evidence="11">
    <location>
        <begin position="274"/>
        <end position="297"/>
    </location>
</feature>
<evidence type="ECO:0000256" key="8">
    <source>
        <dbReference type="ARBA" id="ARBA00022989"/>
    </source>
</evidence>
<proteinExistence type="predicted"/>
<dbReference type="SUPFAM" id="SSF47384">
    <property type="entry name" value="Homodimeric domain of signal transducing histidine kinase"/>
    <property type="match status" value="1"/>
</dbReference>
<dbReference type="InterPro" id="IPR042240">
    <property type="entry name" value="CHASE_sf"/>
</dbReference>
<dbReference type="Pfam" id="PF00512">
    <property type="entry name" value="HisKA"/>
    <property type="match status" value="1"/>
</dbReference>
<comment type="subcellular location">
    <subcellularLocation>
        <location evidence="2">Membrane</location>
    </subcellularLocation>
</comment>
<dbReference type="SMART" id="SM01079">
    <property type="entry name" value="CHASE"/>
    <property type="match status" value="1"/>
</dbReference>